<gene>
    <name evidence="9" type="primary">secE</name>
    <name evidence="10" type="ordered locus">Metme_3829</name>
</gene>
<dbReference type="PANTHER" id="PTHR33910">
    <property type="entry name" value="PROTEIN TRANSLOCASE SUBUNIT SECE"/>
    <property type="match status" value="1"/>
</dbReference>
<evidence type="ECO:0000256" key="9">
    <source>
        <dbReference type="HAMAP-Rule" id="MF_00422"/>
    </source>
</evidence>
<dbReference type="HOGENOM" id="CLU_113663_0_1_6"/>
<evidence type="ECO:0000256" key="3">
    <source>
        <dbReference type="ARBA" id="ARBA00022475"/>
    </source>
</evidence>
<accession>F9ZXM9</accession>
<dbReference type="KEGG" id="mmt:Metme_3829"/>
<evidence type="ECO:0000256" key="7">
    <source>
        <dbReference type="ARBA" id="ARBA00023010"/>
    </source>
</evidence>
<dbReference type="PRINTS" id="PR01650">
    <property type="entry name" value="SECETRNLCASE"/>
</dbReference>
<dbReference type="HAMAP" id="MF_00422">
    <property type="entry name" value="SecE"/>
    <property type="match status" value="1"/>
</dbReference>
<keyword evidence="5 9" id="KW-0653">Protein transport</keyword>
<protein>
    <recommendedName>
        <fullName evidence="9">Protein translocase subunit SecE</fullName>
    </recommendedName>
</protein>
<keyword evidence="4 9" id="KW-0812">Transmembrane</keyword>
<dbReference type="STRING" id="857087.Metme_3829"/>
<dbReference type="GO" id="GO:0008320">
    <property type="term" value="F:protein transmembrane transporter activity"/>
    <property type="evidence" value="ECO:0007669"/>
    <property type="project" value="UniProtKB-UniRule"/>
</dbReference>
<evidence type="ECO:0000313" key="11">
    <source>
        <dbReference type="Proteomes" id="UP000008888"/>
    </source>
</evidence>
<keyword evidence="8 9" id="KW-0472">Membrane</keyword>
<dbReference type="NCBIfam" id="TIGR00964">
    <property type="entry name" value="secE_bact"/>
    <property type="match status" value="1"/>
</dbReference>
<evidence type="ECO:0000256" key="6">
    <source>
        <dbReference type="ARBA" id="ARBA00022989"/>
    </source>
</evidence>
<feature type="transmembrane region" description="Helical" evidence="9">
    <location>
        <begin position="93"/>
        <end position="117"/>
    </location>
</feature>
<dbReference type="GO" id="GO:0043952">
    <property type="term" value="P:protein transport by the Sec complex"/>
    <property type="evidence" value="ECO:0007669"/>
    <property type="project" value="UniProtKB-UniRule"/>
</dbReference>
<dbReference type="eggNOG" id="COG0690">
    <property type="taxonomic scope" value="Bacteria"/>
</dbReference>
<comment type="function">
    <text evidence="9">Essential subunit of the Sec protein translocation channel SecYEG. Clamps together the 2 halves of SecY. May contact the channel plug during translocation.</text>
</comment>
<proteinExistence type="inferred from homology"/>
<dbReference type="GO" id="GO:0006605">
    <property type="term" value="P:protein targeting"/>
    <property type="evidence" value="ECO:0007669"/>
    <property type="project" value="UniProtKB-UniRule"/>
</dbReference>
<dbReference type="GO" id="GO:0005886">
    <property type="term" value="C:plasma membrane"/>
    <property type="evidence" value="ECO:0007669"/>
    <property type="project" value="UniProtKB-UniRule"/>
</dbReference>
<keyword evidence="7 9" id="KW-0811">Translocation</keyword>
<sequence>MNAQAEQVTPVTDIVKLVLCPLFIVAGVVAFYHFSDLLLLYRVLGLVVIVSMAVGICFTTVKGRAVWQFMHEAKLEVRRVVWPTRDETVRTTLLVFAMVFIVGLILWLLDMFLFWAIQLLMSQGIQ</sequence>
<reference evidence="11" key="3">
    <citation type="submission" date="2011-05" db="EMBL/GenBank/DDBJ databases">
        <title>Complete sequence of Methylomonas methanica MC09.</title>
        <authorList>
            <consortium name="US DOE Joint Genome Institute"/>
            <person name="Lucas S."/>
            <person name="Han J."/>
            <person name="Lapidus A."/>
            <person name="Cheng J.-F."/>
            <person name="Goodwin L."/>
            <person name="Pitluck S."/>
            <person name="Peters L."/>
            <person name="Mikhailova N."/>
            <person name="Teshima H."/>
            <person name="Han C."/>
            <person name="Tapia R."/>
            <person name="Land M."/>
            <person name="Hauser L."/>
            <person name="Kyrpides N."/>
            <person name="Ivanova N."/>
            <person name="Pagani I."/>
            <person name="Stein L."/>
            <person name="Woyke T."/>
        </authorList>
    </citation>
    <scope>NUCLEOTIDE SEQUENCE [LARGE SCALE GENOMIC DNA]</scope>
    <source>
        <strain evidence="11">MC09</strain>
    </source>
</reference>
<dbReference type="OrthoDB" id="9806365at2"/>
<keyword evidence="2 9" id="KW-0813">Transport</keyword>
<dbReference type="Pfam" id="PF00584">
    <property type="entry name" value="SecE"/>
    <property type="match status" value="1"/>
</dbReference>
<feature type="transmembrane region" description="Helical" evidence="9">
    <location>
        <begin position="14"/>
        <end position="32"/>
    </location>
</feature>
<evidence type="ECO:0000313" key="10">
    <source>
        <dbReference type="EMBL" id="AEG02184.1"/>
    </source>
</evidence>
<keyword evidence="3 9" id="KW-1003">Cell membrane</keyword>
<evidence type="ECO:0000256" key="2">
    <source>
        <dbReference type="ARBA" id="ARBA00022448"/>
    </source>
</evidence>
<dbReference type="InterPro" id="IPR001901">
    <property type="entry name" value="Translocase_SecE/Sec61-g"/>
</dbReference>
<dbReference type="InterPro" id="IPR038379">
    <property type="entry name" value="SecE_sf"/>
</dbReference>
<dbReference type="GO" id="GO:0009306">
    <property type="term" value="P:protein secretion"/>
    <property type="evidence" value="ECO:0007669"/>
    <property type="project" value="UniProtKB-UniRule"/>
</dbReference>
<comment type="similarity">
    <text evidence="9">Belongs to the SecE/SEC61-gamma family.</text>
</comment>
<dbReference type="Proteomes" id="UP000008888">
    <property type="component" value="Chromosome"/>
</dbReference>
<comment type="caution">
    <text evidence="9">Lacks conserved residue(s) required for the propagation of feature annotation.</text>
</comment>
<feature type="transmembrane region" description="Helical" evidence="9">
    <location>
        <begin position="39"/>
        <end position="61"/>
    </location>
</feature>
<evidence type="ECO:0000256" key="1">
    <source>
        <dbReference type="ARBA" id="ARBA00004370"/>
    </source>
</evidence>
<keyword evidence="11" id="KW-1185">Reference proteome</keyword>
<comment type="subcellular location">
    <subcellularLocation>
        <location evidence="1">Membrane</location>
    </subcellularLocation>
</comment>
<keyword evidence="9" id="KW-0997">Cell inner membrane</keyword>
<organism evidence="10 11">
    <name type="scientific">Methylomonas methanica (strain DSM 25384 / MC09)</name>
    <dbReference type="NCBI Taxonomy" id="857087"/>
    <lineage>
        <taxon>Bacteria</taxon>
        <taxon>Pseudomonadati</taxon>
        <taxon>Pseudomonadota</taxon>
        <taxon>Gammaproteobacteria</taxon>
        <taxon>Methylococcales</taxon>
        <taxon>Methylococcaceae</taxon>
        <taxon>Methylomonas</taxon>
    </lineage>
</organism>
<dbReference type="GO" id="GO:0065002">
    <property type="term" value="P:intracellular protein transmembrane transport"/>
    <property type="evidence" value="ECO:0007669"/>
    <property type="project" value="UniProtKB-UniRule"/>
</dbReference>
<comment type="subunit">
    <text evidence="9">Component of the Sec protein translocase complex. Heterotrimer consisting of SecY, SecE and SecG subunits. The heterotrimers can form oligomers, although 1 heterotrimer is thought to be able to translocate proteins. Interacts with the ribosome. Interacts with SecDF, and other proteins may be involved. Interacts with SecA.</text>
</comment>
<dbReference type="AlphaFoldDB" id="F9ZXM9"/>
<dbReference type="Gene3D" id="1.20.5.1030">
    <property type="entry name" value="Preprotein translocase secy subunit"/>
    <property type="match status" value="1"/>
</dbReference>
<reference key="2">
    <citation type="submission" date="2011-05" db="EMBL/GenBank/DDBJ databases">
        <title>Complete genome sequence of the aerobic marine methanotroph Methylomonas methanica MC09.</title>
        <authorList>
            <person name="Boden R."/>
            <person name="Cunliffe M."/>
            <person name="Scanlan J."/>
            <person name="Moussard H."/>
            <person name="Kits K.D."/>
            <person name="Klotz M."/>
            <person name="Jetten M."/>
            <person name="Vuilleumier S."/>
            <person name="Han J."/>
            <person name="Peters L."/>
            <person name="Mikhailova N."/>
            <person name="Teshima H."/>
            <person name="Tapia R."/>
            <person name="Kyrpides N."/>
            <person name="Ivanova N."/>
            <person name="Pagani I."/>
            <person name="Cheng J.-F."/>
            <person name="Goodwin L."/>
            <person name="Han C."/>
            <person name="Hauser L."/>
            <person name="Land M."/>
            <person name="Lapidus A."/>
            <person name="Lucas S."/>
            <person name="Pitluck S."/>
            <person name="Woyke T."/>
            <person name="Stein L.Y."/>
            <person name="Murrell C."/>
        </authorList>
    </citation>
    <scope>NUCLEOTIDE SEQUENCE</scope>
    <source>
        <strain>MC09</strain>
    </source>
</reference>
<name>F9ZXM9_METMM</name>
<evidence type="ECO:0000256" key="8">
    <source>
        <dbReference type="ARBA" id="ARBA00023136"/>
    </source>
</evidence>
<dbReference type="InterPro" id="IPR005807">
    <property type="entry name" value="SecE_bac"/>
</dbReference>
<dbReference type="EMBL" id="CP002738">
    <property type="protein sequence ID" value="AEG02184.1"/>
    <property type="molecule type" value="Genomic_DNA"/>
</dbReference>
<dbReference type="RefSeq" id="WP_013820401.1">
    <property type="nucleotide sequence ID" value="NC_015572.1"/>
</dbReference>
<reference evidence="10 11" key="1">
    <citation type="journal article" date="2011" name="J. Bacteriol.">
        <title>Complete Genome Sequence of the Aerobic Marine Methanotroph Methylomonas methanica MC09.</title>
        <authorList>
            <person name="Boden R."/>
            <person name="Cunliffe M."/>
            <person name="Scanlan J."/>
            <person name="Moussard H."/>
            <person name="Kits K.D."/>
            <person name="Klotz M.G."/>
            <person name="Jetten M.S."/>
            <person name="Vuilleumier S."/>
            <person name="Han J."/>
            <person name="Peters L."/>
            <person name="Mikhailova N."/>
            <person name="Teshima H."/>
            <person name="Tapia R."/>
            <person name="Kyrpides N."/>
            <person name="Ivanova N."/>
            <person name="Pagani I."/>
            <person name="Cheng J.F."/>
            <person name="Goodwin L."/>
            <person name="Han C."/>
            <person name="Hauser L."/>
            <person name="Land M.L."/>
            <person name="Lapidus A."/>
            <person name="Lucas S."/>
            <person name="Pitluck S."/>
            <person name="Woyke T."/>
            <person name="Stein L."/>
            <person name="Murrell J.C."/>
        </authorList>
    </citation>
    <scope>NUCLEOTIDE SEQUENCE [LARGE SCALE GENOMIC DNA]</scope>
    <source>
        <strain evidence="10 11">MC09</strain>
    </source>
</reference>
<evidence type="ECO:0000256" key="4">
    <source>
        <dbReference type="ARBA" id="ARBA00022692"/>
    </source>
</evidence>
<dbReference type="PANTHER" id="PTHR33910:SF1">
    <property type="entry name" value="PROTEIN TRANSLOCASE SUBUNIT SECE"/>
    <property type="match status" value="1"/>
</dbReference>
<keyword evidence="6 9" id="KW-1133">Transmembrane helix</keyword>
<evidence type="ECO:0000256" key="5">
    <source>
        <dbReference type="ARBA" id="ARBA00022927"/>
    </source>
</evidence>